<proteinExistence type="predicted"/>
<dbReference type="SUPFAM" id="SSF52047">
    <property type="entry name" value="RNI-like"/>
    <property type="match status" value="1"/>
</dbReference>
<gene>
    <name evidence="1" type="ORF">PsYK624_164040</name>
</gene>
<sequence>MHRALRIDEVLQIIFSHFSPDPRDSHVGDEEFENQPKMLFDLGAEITRAITSLSYLTSLYYRYPHFPLDAVVHISQSRCLSEAALYLDTCNQDAPLSPAWGGFPALTNLWLDFRLNVANCIGAATFVQRLSGVRLTRLVIYIQAPTHGDEFGQLVSAVGHLKRLQVCEIWFDRSRGSGHLSFDGTALAPLYSLTDMRDFDLGCVPIVFSPHAVRALTRAWGRLERFDLYNVQQHCYMSLESLAFFAENCPSLSELSLKVSPVAGAWRCDPNVRVSASRVTYLYLQDSVIDPHAREQVMAYLAKMFPLANTKHIFPESEE</sequence>
<protein>
    <recommendedName>
        <fullName evidence="3">F-box domain-containing protein</fullName>
    </recommendedName>
</protein>
<dbReference type="Gene3D" id="3.80.10.10">
    <property type="entry name" value="Ribonuclease Inhibitor"/>
    <property type="match status" value="1"/>
</dbReference>
<evidence type="ECO:0008006" key="3">
    <source>
        <dbReference type="Google" id="ProtNLM"/>
    </source>
</evidence>
<evidence type="ECO:0000313" key="1">
    <source>
        <dbReference type="EMBL" id="GJF00125.1"/>
    </source>
</evidence>
<dbReference type="InterPro" id="IPR032675">
    <property type="entry name" value="LRR_dom_sf"/>
</dbReference>
<evidence type="ECO:0000313" key="2">
    <source>
        <dbReference type="Proteomes" id="UP000703269"/>
    </source>
</evidence>
<keyword evidence="2" id="KW-1185">Reference proteome</keyword>
<dbReference type="EMBL" id="BPQB01000135">
    <property type="protein sequence ID" value="GJF00125.1"/>
    <property type="molecule type" value="Genomic_DNA"/>
</dbReference>
<name>A0A9P3GT73_9APHY</name>
<organism evidence="1 2">
    <name type="scientific">Phanerochaete sordida</name>
    <dbReference type="NCBI Taxonomy" id="48140"/>
    <lineage>
        <taxon>Eukaryota</taxon>
        <taxon>Fungi</taxon>
        <taxon>Dikarya</taxon>
        <taxon>Basidiomycota</taxon>
        <taxon>Agaricomycotina</taxon>
        <taxon>Agaricomycetes</taxon>
        <taxon>Polyporales</taxon>
        <taxon>Phanerochaetaceae</taxon>
        <taxon>Phanerochaete</taxon>
    </lineage>
</organism>
<accession>A0A9P3GT73</accession>
<dbReference type="Proteomes" id="UP000703269">
    <property type="component" value="Unassembled WGS sequence"/>
</dbReference>
<comment type="caution">
    <text evidence="1">The sequence shown here is derived from an EMBL/GenBank/DDBJ whole genome shotgun (WGS) entry which is preliminary data.</text>
</comment>
<dbReference type="OrthoDB" id="2841072at2759"/>
<dbReference type="AlphaFoldDB" id="A0A9P3GT73"/>
<reference evidence="1 2" key="1">
    <citation type="submission" date="2021-08" db="EMBL/GenBank/DDBJ databases">
        <title>Draft Genome Sequence of Phanerochaete sordida strain YK-624.</title>
        <authorList>
            <person name="Mori T."/>
            <person name="Dohra H."/>
            <person name="Suzuki T."/>
            <person name="Kawagishi H."/>
            <person name="Hirai H."/>
        </authorList>
    </citation>
    <scope>NUCLEOTIDE SEQUENCE [LARGE SCALE GENOMIC DNA]</scope>
    <source>
        <strain evidence="1 2">YK-624</strain>
    </source>
</reference>